<name>A0A949JRE0_9ACTN</name>
<evidence type="ECO:0000259" key="14">
    <source>
        <dbReference type="PROSITE" id="PS50885"/>
    </source>
</evidence>
<feature type="region of interest" description="Disordered" evidence="11">
    <location>
        <begin position="479"/>
        <end position="500"/>
    </location>
</feature>
<dbReference type="InterPro" id="IPR036097">
    <property type="entry name" value="HisK_dim/P_sf"/>
</dbReference>
<dbReference type="Gene3D" id="1.10.287.130">
    <property type="match status" value="1"/>
</dbReference>
<feature type="transmembrane region" description="Helical" evidence="12">
    <location>
        <begin position="161"/>
        <end position="182"/>
    </location>
</feature>
<evidence type="ECO:0000256" key="11">
    <source>
        <dbReference type="SAM" id="MobiDB-lite"/>
    </source>
</evidence>
<proteinExistence type="predicted"/>
<dbReference type="PROSITE" id="PS50885">
    <property type="entry name" value="HAMP"/>
    <property type="match status" value="1"/>
</dbReference>
<dbReference type="SUPFAM" id="SSF55874">
    <property type="entry name" value="ATPase domain of HSP90 chaperone/DNA topoisomerase II/histidine kinase"/>
    <property type="match status" value="1"/>
</dbReference>
<evidence type="ECO:0000313" key="15">
    <source>
        <dbReference type="EMBL" id="MBU7600864.1"/>
    </source>
</evidence>
<feature type="compositionally biased region" description="Pro residues" evidence="11">
    <location>
        <begin position="483"/>
        <end position="500"/>
    </location>
</feature>
<keyword evidence="9" id="KW-0902">Two-component regulatory system</keyword>
<evidence type="ECO:0000256" key="12">
    <source>
        <dbReference type="SAM" id="Phobius"/>
    </source>
</evidence>
<dbReference type="SMART" id="SM00387">
    <property type="entry name" value="HATPase_c"/>
    <property type="match status" value="1"/>
</dbReference>
<dbReference type="InterPro" id="IPR005467">
    <property type="entry name" value="His_kinase_dom"/>
</dbReference>
<feature type="compositionally biased region" description="Basic and acidic residues" evidence="11">
    <location>
        <begin position="382"/>
        <end position="393"/>
    </location>
</feature>
<dbReference type="PROSITE" id="PS50109">
    <property type="entry name" value="HIS_KIN"/>
    <property type="match status" value="1"/>
</dbReference>
<dbReference type="SUPFAM" id="SSF158472">
    <property type="entry name" value="HAMP domain-like"/>
    <property type="match status" value="1"/>
</dbReference>
<keyword evidence="10 12" id="KW-0472">Membrane</keyword>
<feature type="region of interest" description="Disordered" evidence="11">
    <location>
        <begin position="382"/>
        <end position="421"/>
    </location>
</feature>
<keyword evidence="16" id="KW-1185">Reference proteome</keyword>
<dbReference type="InterPro" id="IPR003660">
    <property type="entry name" value="HAMP_dom"/>
</dbReference>
<protein>
    <recommendedName>
        <fullName evidence="3">histidine kinase</fullName>
        <ecNumber evidence="3">2.7.13.3</ecNumber>
    </recommendedName>
</protein>
<dbReference type="PANTHER" id="PTHR45436">
    <property type="entry name" value="SENSOR HISTIDINE KINASE YKOH"/>
    <property type="match status" value="1"/>
</dbReference>
<dbReference type="GO" id="GO:0005886">
    <property type="term" value="C:plasma membrane"/>
    <property type="evidence" value="ECO:0007669"/>
    <property type="project" value="UniProtKB-SubCell"/>
</dbReference>
<dbReference type="AlphaFoldDB" id="A0A949JRE0"/>
<dbReference type="GO" id="GO:0000155">
    <property type="term" value="F:phosphorelay sensor kinase activity"/>
    <property type="evidence" value="ECO:0007669"/>
    <property type="project" value="InterPro"/>
</dbReference>
<dbReference type="InterPro" id="IPR036890">
    <property type="entry name" value="HATPase_C_sf"/>
</dbReference>
<dbReference type="InterPro" id="IPR003661">
    <property type="entry name" value="HisK_dim/P_dom"/>
</dbReference>
<keyword evidence="5" id="KW-0808">Transferase</keyword>
<dbReference type="CDD" id="cd06225">
    <property type="entry name" value="HAMP"/>
    <property type="match status" value="1"/>
</dbReference>
<dbReference type="SMART" id="SM00304">
    <property type="entry name" value="HAMP"/>
    <property type="match status" value="1"/>
</dbReference>
<dbReference type="CDD" id="cd00082">
    <property type="entry name" value="HisKA"/>
    <property type="match status" value="1"/>
</dbReference>
<evidence type="ECO:0000256" key="1">
    <source>
        <dbReference type="ARBA" id="ARBA00000085"/>
    </source>
</evidence>
<dbReference type="RefSeq" id="WP_211039585.1">
    <property type="nucleotide sequence ID" value="NZ_JAELVF020000004.1"/>
</dbReference>
<dbReference type="SUPFAM" id="SSF47384">
    <property type="entry name" value="Homodimeric domain of signal transducing histidine kinase"/>
    <property type="match status" value="1"/>
</dbReference>
<dbReference type="EMBL" id="JAELVF020000004">
    <property type="protein sequence ID" value="MBU7600864.1"/>
    <property type="molecule type" value="Genomic_DNA"/>
</dbReference>
<evidence type="ECO:0000256" key="7">
    <source>
        <dbReference type="ARBA" id="ARBA00022777"/>
    </source>
</evidence>
<dbReference type="SMART" id="SM00388">
    <property type="entry name" value="HisKA"/>
    <property type="match status" value="1"/>
</dbReference>
<evidence type="ECO:0000313" key="16">
    <source>
        <dbReference type="Proteomes" id="UP000694501"/>
    </source>
</evidence>
<comment type="caution">
    <text evidence="15">The sequence shown here is derived from an EMBL/GenBank/DDBJ whole genome shotgun (WGS) entry which is preliminary data.</text>
</comment>
<dbReference type="Gene3D" id="3.30.565.10">
    <property type="entry name" value="Histidine kinase-like ATPase, C-terminal domain"/>
    <property type="match status" value="1"/>
</dbReference>
<keyword evidence="6 12" id="KW-0812">Transmembrane</keyword>
<comment type="catalytic activity">
    <reaction evidence="1">
        <text>ATP + protein L-histidine = ADP + protein N-phospho-L-histidine.</text>
        <dbReference type="EC" id="2.7.13.3"/>
    </reaction>
</comment>
<evidence type="ECO:0000256" key="6">
    <source>
        <dbReference type="ARBA" id="ARBA00022692"/>
    </source>
</evidence>
<accession>A0A949JRE0</accession>
<feature type="compositionally biased region" description="Basic and acidic residues" evidence="11">
    <location>
        <begin position="412"/>
        <end position="421"/>
    </location>
</feature>
<evidence type="ECO:0000256" key="3">
    <source>
        <dbReference type="ARBA" id="ARBA00012438"/>
    </source>
</evidence>
<feature type="domain" description="Histidine kinase" evidence="13">
    <location>
        <begin position="245"/>
        <end position="479"/>
    </location>
</feature>
<evidence type="ECO:0000256" key="9">
    <source>
        <dbReference type="ARBA" id="ARBA00023012"/>
    </source>
</evidence>
<dbReference type="Pfam" id="PF00512">
    <property type="entry name" value="HisKA"/>
    <property type="match status" value="1"/>
</dbReference>
<dbReference type="PRINTS" id="PR00344">
    <property type="entry name" value="BCTRLSENSOR"/>
</dbReference>
<dbReference type="CDD" id="cd00075">
    <property type="entry name" value="HATPase"/>
    <property type="match status" value="1"/>
</dbReference>
<evidence type="ECO:0000256" key="2">
    <source>
        <dbReference type="ARBA" id="ARBA00004236"/>
    </source>
</evidence>
<keyword evidence="8 12" id="KW-1133">Transmembrane helix</keyword>
<keyword evidence="7 15" id="KW-0418">Kinase</keyword>
<dbReference type="InterPro" id="IPR003594">
    <property type="entry name" value="HATPase_dom"/>
</dbReference>
<keyword evidence="4" id="KW-0597">Phosphoprotein</keyword>
<evidence type="ECO:0000256" key="10">
    <source>
        <dbReference type="ARBA" id="ARBA00023136"/>
    </source>
</evidence>
<comment type="subcellular location">
    <subcellularLocation>
        <location evidence="2">Cell membrane</location>
    </subcellularLocation>
</comment>
<dbReference type="InterPro" id="IPR004358">
    <property type="entry name" value="Sig_transdc_His_kin-like_C"/>
</dbReference>
<sequence>MRRRIVVALLPVLILLVAGVGLSYAVVVGERSTQQVFIDRSGDAVRFATLAEAAITSGDSSRLDAELDAYEELYGSPVWVIGLDGSLVHDPGRPVPADEKIDKKIQRAFAGSRAVETSVVWPWTRAPLRVVEPVGRDSQVTAVVVIEAPTDGLRQTTVRQWTLGAAMLLVPVGALLAGLWPLTRWILRPVRDLERIAADVRGGDLNARAAVEHGPSELRGLASSFNAMVDTVQRSLERQRVFVADAAHQLRNPLASLRLSVENLRPWLHEAEAREAGEEAVSEAVEMGEMFEAMLAATAVASEERVRDSEAWTLRQVFAAGRPHWEQATSDAGLALHVVEPDPELVLRQPPGGLVAVLNELVDNAARLADATAVTVAWSVDHGERERERETRGRAGRAGTLGDGSGTVTVTDDGRGLSESERRAARGRFWRAQHHQNTPGTGLGLAIIHDVVEDVGGTVRLEANAPTGLRVLVRLPLVSEPPGAQPPPTQPRPLPRRPPG</sequence>
<evidence type="ECO:0000256" key="4">
    <source>
        <dbReference type="ARBA" id="ARBA00022553"/>
    </source>
</evidence>
<evidence type="ECO:0000256" key="5">
    <source>
        <dbReference type="ARBA" id="ARBA00022679"/>
    </source>
</evidence>
<gene>
    <name evidence="15" type="ORF">JGS22_025400</name>
</gene>
<evidence type="ECO:0000256" key="8">
    <source>
        <dbReference type="ARBA" id="ARBA00022989"/>
    </source>
</evidence>
<evidence type="ECO:0000259" key="13">
    <source>
        <dbReference type="PROSITE" id="PS50109"/>
    </source>
</evidence>
<dbReference type="InterPro" id="IPR050428">
    <property type="entry name" value="TCS_sensor_his_kinase"/>
</dbReference>
<feature type="domain" description="HAMP" evidence="14">
    <location>
        <begin position="184"/>
        <end position="237"/>
    </location>
</feature>
<dbReference type="Gene3D" id="6.10.340.10">
    <property type="match status" value="1"/>
</dbReference>
<dbReference type="Pfam" id="PF00672">
    <property type="entry name" value="HAMP"/>
    <property type="match status" value="1"/>
</dbReference>
<reference evidence="15" key="1">
    <citation type="submission" date="2021-06" db="EMBL/GenBank/DDBJ databases">
        <title>Sequencing of actinobacteria type strains.</title>
        <authorList>
            <person name="Nguyen G.-S."/>
            <person name="Wentzel A."/>
        </authorList>
    </citation>
    <scope>NUCLEOTIDE SEQUENCE</scope>
    <source>
        <strain evidence="15">P38-E01</strain>
    </source>
</reference>
<dbReference type="Proteomes" id="UP000694501">
    <property type="component" value="Unassembled WGS sequence"/>
</dbReference>
<dbReference type="Pfam" id="PF02518">
    <property type="entry name" value="HATPase_c"/>
    <property type="match status" value="1"/>
</dbReference>
<organism evidence="15 16">
    <name type="scientific">Streptomyces tardus</name>
    <dbReference type="NCBI Taxonomy" id="2780544"/>
    <lineage>
        <taxon>Bacteria</taxon>
        <taxon>Bacillati</taxon>
        <taxon>Actinomycetota</taxon>
        <taxon>Actinomycetes</taxon>
        <taxon>Kitasatosporales</taxon>
        <taxon>Streptomycetaceae</taxon>
        <taxon>Streptomyces</taxon>
    </lineage>
</organism>
<dbReference type="EC" id="2.7.13.3" evidence="3"/>
<dbReference type="PANTHER" id="PTHR45436:SF5">
    <property type="entry name" value="SENSOR HISTIDINE KINASE TRCS"/>
    <property type="match status" value="1"/>
</dbReference>